<sequence length="143" mass="16669">MGIGPDDGLRMPSPRRIRRKHPHLTWKQVRRRYYDADRIREEKLVLYNSAKMPVERYRYHGTKIATPFNVDVIDPAGARFRPTSHDDVAFVGQVSERVNEPTRGTRRARCGDNPHAGFGGRGRENRQPKRFTASRPRPNRSRH</sequence>
<dbReference type="AlphaFoldDB" id="A0A7W7W1I2"/>
<evidence type="ECO:0000313" key="3">
    <source>
        <dbReference type="Proteomes" id="UP000523007"/>
    </source>
</evidence>
<reference evidence="2 3" key="1">
    <citation type="submission" date="2020-08" db="EMBL/GenBank/DDBJ databases">
        <title>Sequencing the genomes of 1000 actinobacteria strains.</title>
        <authorList>
            <person name="Klenk H.-P."/>
        </authorList>
    </citation>
    <scope>NUCLEOTIDE SEQUENCE [LARGE SCALE GENOMIC DNA]</scope>
    <source>
        <strain evidence="2 3">DSM 102030</strain>
    </source>
</reference>
<feature type="region of interest" description="Disordered" evidence="1">
    <location>
        <begin position="96"/>
        <end position="143"/>
    </location>
</feature>
<dbReference type="EMBL" id="JACHJT010000001">
    <property type="protein sequence ID" value="MBB4930661.1"/>
    <property type="molecule type" value="Genomic_DNA"/>
</dbReference>
<name>A0A7W7W1I2_9ACTN</name>
<protein>
    <submittedName>
        <fullName evidence="2">Uncharacterized protein</fullName>
    </submittedName>
</protein>
<keyword evidence="3" id="KW-1185">Reference proteome</keyword>
<dbReference type="Proteomes" id="UP000523007">
    <property type="component" value="Unassembled WGS sequence"/>
</dbReference>
<dbReference type="RefSeq" id="WP_184576002.1">
    <property type="nucleotide sequence ID" value="NZ_JACHJT010000001.1"/>
</dbReference>
<gene>
    <name evidence="2" type="ORF">F4561_001481</name>
</gene>
<evidence type="ECO:0000256" key="1">
    <source>
        <dbReference type="SAM" id="MobiDB-lite"/>
    </source>
</evidence>
<accession>A0A7W7W1I2</accession>
<comment type="caution">
    <text evidence="2">The sequence shown here is derived from an EMBL/GenBank/DDBJ whole genome shotgun (WGS) entry which is preliminary data.</text>
</comment>
<proteinExistence type="predicted"/>
<organism evidence="2 3">
    <name type="scientific">Lipingzhangella halophila</name>
    <dbReference type="NCBI Taxonomy" id="1783352"/>
    <lineage>
        <taxon>Bacteria</taxon>
        <taxon>Bacillati</taxon>
        <taxon>Actinomycetota</taxon>
        <taxon>Actinomycetes</taxon>
        <taxon>Streptosporangiales</taxon>
        <taxon>Nocardiopsidaceae</taxon>
        <taxon>Lipingzhangella</taxon>
    </lineage>
</organism>
<evidence type="ECO:0000313" key="2">
    <source>
        <dbReference type="EMBL" id="MBB4930661.1"/>
    </source>
</evidence>